<gene>
    <name evidence="1" type="ORF">ES332_A08G099100v1</name>
</gene>
<dbReference type="EMBL" id="CM017617">
    <property type="protein sequence ID" value="TYI14031.1"/>
    <property type="molecule type" value="Genomic_DNA"/>
</dbReference>
<reference evidence="1 2" key="1">
    <citation type="submission" date="2019-07" db="EMBL/GenBank/DDBJ databases">
        <title>WGS assembly of Gossypium tomentosum.</title>
        <authorList>
            <person name="Chen Z.J."/>
            <person name="Sreedasyam A."/>
            <person name="Ando A."/>
            <person name="Song Q."/>
            <person name="De L."/>
            <person name="Hulse-Kemp A."/>
            <person name="Ding M."/>
            <person name="Ye W."/>
            <person name="Kirkbride R."/>
            <person name="Jenkins J."/>
            <person name="Plott C."/>
            <person name="Lovell J."/>
            <person name="Lin Y.-M."/>
            <person name="Vaughn R."/>
            <person name="Liu B."/>
            <person name="Li W."/>
            <person name="Simpson S."/>
            <person name="Scheffler B."/>
            <person name="Saski C."/>
            <person name="Grover C."/>
            <person name="Hu G."/>
            <person name="Conover J."/>
            <person name="Carlson J."/>
            <person name="Shu S."/>
            <person name="Boston L."/>
            <person name="Williams M."/>
            <person name="Peterson D."/>
            <person name="Mcgee K."/>
            <person name="Jones D."/>
            <person name="Wendel J."/>
            <person name="Stelly D."/>
            <person name="Grimwood J."/>
            <person name="Schmutz J."/>
        </authorList>
    </citation>
    <scope>NUCLEOTIDE SEQUENCE [LARGE SCALE GENOMIC DNA]</scope>
    <source>
        <strain evidence="1">7179.01</strain>
    </source>
</reference>
<dbReference type="AlphaFoldDB" id="A0A5D2PCD3"/>
<proteinExistence type="predicted"/>
<evidence type="ECO:0000313" key="2">
    <source>
        <dbReference type="Proteomes" id="UP000322667"/>
    </source>
</evidence>
<evidence type="ECO:0000313" key="1">
    <source>
        <dbReference type="EMBL" id="TYI14031.1"/>
    </source>
</evidence>
<keyword evidence="2" id="KW-1185">Reference proteome</keyword>
<sequence>MLSTLPISPFLFSRKAHLKPSTILQNLIVTNKARPFDSENTIQLRCGKGMVVVDGMGVCDGAGGRQHGRVGVVLVADSMGEWEEASGSLGFWDFILDFIIWVICWYGPGQKWAFTAAPLWSFSCNENRAKTSKGPILPGLAES</sequence>
<dbReference type="Proteomes" id="UP000322667">
    <property type="component" value="Chromosome A08"/>
</dbReference>
<name>A0A5D2PCD3_GOSTO</name>
<organism evidence="1 2">
    <name type="scientific">Gossypium tomentosum</name>
    <name type="common">Hawaiian cotton</name>
    <name type="synonym">Gossypium sandvicense</name>
    <dbReference type="NCBI Taxonomy" id="34277"/>
    <lineage>
        <taxon>Eukaryota</taxon>
        <taxon>Viridiplantae</taxon>
        <taxon>Streptophyta</taxon>
        <taxon>Embryophyta</taxon>
        <taxon>Tracheophyta</taxon>
        <taxon>Spermatophyta</taxon>
        <taxon>Magnoliopsida</taxon>
        <taxon>eudicotyledons</taxon>
        <taxon>Gunneridae</taxon>
        <taxon>Pentapetalae</taxon>
        <taxon>rosids</taxon>
        <taxon>malvids</taxon>
        <taxon>Malvales</taxon>
        <taxon>Malvaceae</taxon>
        <taxon>Malvoideae</taxon>
        <taxon>Gossypium</taxon>
    </lineage>
</organism>
<protein>
    <submittedName>
        <fullName evidence="1">Uncharacterized protein</fullName>
    </submittedName>
</protein>
<accession>A0A5D2PCD3</accession>